<reference evidence="1 2" key="1">
    <citation type="submission" date="2013-03" db="EMBL/GenBank/DDBJ databases">
        <authorList>
            <person name="Fiebig A."/>
            <person name="Goeker M."/>
            <person name="Klenk H.-P.P."/>
        </authorList>
    </citation>
    <scope>NUCLEOTIDE SEQUENCE [LARGE SCALE GENOMIC DNA]</scope>
    <source>
        <strain evidence="1 2">DSM 17492</strain>
    </source>
</reference>
<protein>
    <recommendedName>
        <fullName evidence="3">Metallo-beta-lactamase family protein</fullName>
    </recommendedName>
</protein>
<keyword evidence="2" id="KW-1185">Reference proteome</keyword>
<accession>A0A017HEP7</accession>
<name>A0A017HEP7_9RHOB</name>
<proteinExistence type="predicted"/>
<comment type="caution">
    <text evidence="1">The sequence shown here is derived from an EMBL/GenBank/DDBJ whole genome shotgun (WGS) entry which is preliminary data.</text>
</comment>
<organism evidence="1 2">
    <name type="scientific">Limimaricola hongkongensis DSM 17492</name>
    <dbReference type="NCBI Taxonomy" id="1122180"/>
    <lineage>
        <taxon>Bacteria</taxon>
        <taxon>Pseudomonadati</taxon>
        <taxon>Pseudomonadota</taxon>
        <taxon>Alphaproteobacteria</taxon>
        <taxon>Rhodobacterales</taxon>
        <taxon>Paracoccaceae</taxon>
        <taxon>Limimaricola</taxon>
    </lineage>
</organism>
<evidence type="ECO:0000313" key="1">
    <source>
        <dbReference type="EMBL" id="EYD72841.1"/>
    </source>
</evidence>
<dbReference type="STRING" id="1122180.Lokhon_01646"/>
<dbReference type="AlphaFoldDB" id="A0A017HEP7"/>
<sequence length="76" mass="8323">MLIRREGENPILLVGDLTYEATLLERNVVPGTGDRDTLLASFAKVKRLRERLPGLAVVASHDFAAEEMVSRAMGNA</sequence>
<dbReference type="Proteomes" id="UP000025047">
    <property type="component" value="Unassembled WGS sequence"/>
</dbReference>
<gene>
    <name evidence="1" type="ORF">Lokhon_01646</name>
</gene>
<dbReference type="InterPro" id="IPR036866">
    <property type="entry name" value="RibonucZ/Hydroxyglut_hydro"/>
</dbReference>
<dbReference type="Gene3D" id="3.60.15.10">
    <property type="entry name" value="Ribonuclease Z/Hydroxyacylglutathione hydrolase-like"/>
    <property type="match status" value="1"/>
</dbReference>
<dbReference type="PATRIC" id="fig|1122180.6.peg.1628"/>
<dbReference type="HOGENOM" id="CLU_2650128_0_0_5"/>
<evidence type="ECO:0000313" key="2">
    <source>
        <dbReference type="Proteomes" id="UP000025047"/>
    </source>
</evidence>
<evidence type="ECO:0008006" key="3">
    <source>
        <dbReference type="Google" id="ProtNLM"/>
    </source>
</evidence>
<dbReference type="EMBL" id="APGJ01000004">
    <property type="protein sequence ID" value="EYD72841.1"/>
    <property type="molecule type" value="Genomic_DNA"/>
</dbReference>